<name>A0AAX6EPX1_IRIPA</name>
<evidence type="ECO:0000313" key="3">
    <source>
        <dbReference type="EMBL" id="KAJ6830562.1"/>
    </source>
</evidence>
<reference evidence="2" key="2">
    <citation type="submission" date="2023-04" db="EMBL/GenBank/DDBJ databases">
        <authorList>
            <person name="Bruccoleri R.E."/>
            <person name="Oakeley E.J."/>
            <person name="Faust A.-M."/>
            <person name="Dessus-Babus S."/>
            <person name="Altorfer M."/>
            <person name="Burckhardt D."/>
            <person name="Oertli M."/>
            <person name="Naumann U."/>
            <person name="Petersen F."/>
            <person name="Wong J."/>
        </authorList>
    </citation>
    <scope>NUCLEOTIDE SEQUENCE</scope>
    <source>
        <strain evidence="2">GSM-AAB239-AS_SAM_17_03QT</strain>
        <tissue evidence="2">Leaf</tissue>
    </source>
</reference>
<evidence type="ECO:0000256" key="1">
    <source>
        <dbReference type="SAM" id="MobiDB-lite"/>
    </source>
</evidence>
<feature type="region of interest" description="Disordered" evidence="1">
    <location>
        <begin position="60"/>
        <end position="83"/>
    </location>
</feature>
<gene>
    <name evidence="2" type="ORF">M6B38_176435</name>
    <name evidence="3" type="ORF">M6B38_352835</name>
</gene>
<protein>
    <submittedName>
        <fullName evidence="2">Keratin, type II cytoskeletal 2 epidermal-like</fullName>
    </submittedName>
</protein>
<organism evidence="2 4">
    <name type="scientific">Iris pallida</name>
    <name type="common">Sweet iris</name>
    <dbReference type="NCBI Taxonomy" id="29817"/>
    <lineage>
        <taxon>Eukaryota</taxon>
        <taxon>Viridiplantae</taxon>
        <taxon>Streptophyta</taxon>
        <taxon>Embryophyta</taxon>
        <taxon>Tracheophyta</taxon>
        <taxon>Spermatophyta</taxon>
        <taxon>Magnoliopsida</taxon>
        <taxon>Liliopsida</taxon>
        <taxon>Asparagales</taxon>
        <taxon>Iridaceae</taxon>
        <taxon>Iridoideae</taxon>
        <taxon>Irideae</taxon>
        <taxon>Iris</taxon>
    </lineage>
</organism>
<accession>A0AAX6EPX1</accession>
<dbReference type="AlphaFoldDB" id="A0AAX6EPX1"/>
<reference evidence="2" key="1">
    <citation type="journal article" date="2023" name="GigaByte">
        <title>Genome assembly of the bearded iris, Iris pallida Lam.</title>
        <authorList>
            <person name="Bruccoleri R.E."/>
            <person name="Oakeley E.J."/>
            <person name="Faust A.M.E."/>
            <person name="Altorfer M."/>
            <person name="Dessus-Babus S."/>
            <person name="Burckhardt D."/>
            <person name="Oertli M."/>
            <person name="Naumann U."/>
            <person name="Petersen F."/>
            <person name="Wong J."/>
        </authorList>
    </citation>
    <scope>NUCLEOTIDE SEQUENCE</scope>
    <source>
        <strain evidence="2">GSM-AAB239-AS_SAM_17_03QT</strain>
    </source>
</reference>
<comment type="caution">
    <text evidence="2">The sequence shown here is derived from an EMBL/GenBank/DDBJ whole genome shotgun (WGS) entry which is preliminary data.</text>
</comment>
<sequence>MAHTSVESGARLVVHDHGSEGRHHRLGESQPRWCRSRRASMAREGEGALMAVVGMLAASRGDGHRRIRGESPGSGHRRAAADG</sequence>
<evidence type="ECO:0000313" key="2">
    <source>
        <dbReference type="EMBL" id="KAJ6806222.1"/>
    </source>
</evidence>
<dbReference type="EMBL" id="JANAVB010017399">
    <property type="protein sequence ID" value="KAJ6830562.1"/>
    <property type="molecule type" value="Genomic_DNA"/>
</dbReference>
<feature type="region of interest" description="Disordered" evidence="1">
    <location>
        <begin position="1"/>
        <end position="39"/>
    </location>
</feature>
<evidence type="ECO:0000313" key="4">
    <source>
        <dbReference type="Proteomes" id="UP001140949"/>
    </source>
</evidence>
<dbReference type="Proteomes" id="UP001140949">
    <property type="component" value="Unassembled WGS sequence"/>
</dbReference>
<dbReference type="EMBL" id="JANAVB010034653">
    <property type="protein sequence ID" value="KAJ6806222.1"/>
    <property type="molecule type" value="Genomic_DNA"/>
</dbReference>
<proteinExistence type="predicted"/>
<keyword evidence="4" id="KW-1185">Reference proteome</keyword>